<dbReference type="PANTHER" id="PTHR11926">
    <property type="entry name" value="GLUCOSYL/GLUCURONOSYL TRANSFERASES"/>
    <property type="match status" value="1"/>
</dbReference>
<organism evidence="4 5">
    <name type="scientific">Acer negundo</name>
    <name type="common">Box elder</name>
    <dbReference type="NCBI Taxonomy" id="4023"/>
    <lineage>
        <taxon>Eukaryota</taxon>
        <taxon>Viridiplantae</taxon>
        <taxon>Streptophyta</taxon>
        <taxon>Embryophyta</taxon>
        <taxon>Tracheophyta</taxon>
        <taxon>Spermatophyta</taxon>
        <taxon>Magnoliopsida</taxon>
        <taxon>eudicotyledons</taxon>
        <taxon>Gunneridae</taxon>
        <taxon>Pentapetalae</taxon>
        <taxon>rosids</taxon>
        <taxon>malvids</taxon>
        <taxon>Sapindales</taxon>
        <taxon>Sapindaceae</taxon>
        <taxon>Hippocastanoideae</taxon>
        <taxon>Acereae</taxon>
        <taxon>Acer</taxon>
    </lineage>
</organism>
<protein>
    <submittedName>
        <fullName evidence="4">Uncharacterized protein</fullName>
    </submittedName>
</protein>
<dbReference type="Gene3D" id="3.40.50.2000">
    <property type="entry name" value="Glycogen Phosphorylase B"/>
    <property type="match status" value="2"/>
</dbReference>
<evidence type="ECO:0000256" key="3">
    <source>
        <dbReference type="ARBA" id="ARBA00022679"/>
    </source>
</evidence>
<keyword evidence="5" id="KW-1185">Reference proteome</keyword>
<sequence>MTWLNGKPSGSVVYASYGSTTDIRPKQIEELAWGLKASKCHFLWVVRESEEKKLPNKFKEDIGSSFEALSLGVAMVAVPYWADQPTNAKYVEDVCGTGIRALPDEKGIVRRQAVEECIKEVMGGEKGKKMKENAKKWKNLAREAIDEGEVLIKTLMNL</sequence>
<reference evidence="4" key="2">
    <citation type="submission" date="2023-02" db="EMBL/GenBank/DDBJ databases">
        <authorList>
            <person name="Swenson N.G."/>
            <person name="Wegrzyn J.L."/>
            <person name="Mcevoy S.L."/>
        </authorList>
    </citation>
    <scope>NUCLEOTIDE SEQUENCE</scope>
    <source>
        <strain evidence="4">91603</strain>
        <tissue evidence="4">Leaf</tissue>
    </source>
</reference>
<keyword evidence="3" id="KW-0808">Transferase</keyword>
<dbReference type="PANTHER" id="PTHR11926:SF1553">
    <property type="entry name" value="GLYCOSYLTRANSFERASE"/>
    <property type="match status" value="1"/>
</dbReference>
<dbReference type="EMBL" id="JAJSOW010000102">
    <property type="protein sequence ID" value="KAI9177522.1"/>
    <property type="molecule type" value="Genomic_DNA"/>
</dbReference>
<dbReference type="CDD" id="cd03784">
    <property type="entry name" value="GT1_Gtf-like"/>
    <property type="match status" value="1"/>
</dbReference>
<comment type="similarity">
    <text evidence="1">Belongs to the UDP-glycosyltransferase family.</text>
</comment>
<comment type="caution">
    <text evidence="4">The sequence shown here is derived from an EMBL/GenBank/DDBJ whole genome shotgun (WGS) entry which is preliminary data.</text>
</comment>
<reference evidence="4" key="1">
    <citation type="journal article" date="2022" name="Plant J.">
        <title>Strategies of tolerance reflected in two North American maple genomes.</title>
        <authorList>
            <person name="McEvoy S.L."/>
            <person name="Sezen U.U."/>
            <person name="Trouern-Trend A."/>
            <person name="McMahon S.M."/>
            <person name="Schaberg P.G."/>
            <person name="Yang J."/>
            <person name="Wegrzyn J.L."/>
            <person name="Swenson N.G."/>
        </authorList>
    </citation>
    <scope>NUCLEOTIDE SEQUENCE</scope>
    <source>
        <strain evidence="4">91603</strain>
    </source>
</reference>
<dbReference type="SUPFAM" id="SSF53756">
    <property type="entry name" value="UDP-Glycosyltransferase/glycogen phosphorylase"/>
    <property type="match status" value="1"/>
</dbReference>
<dbReference type="GO" id="GO:0080044">
    <property type="term" value="F:quercetin 7-O-glucosyltransferase activity"/>
    <property type="evidence" value="ECO:0007669"/>
    <property type="project" value="TreeGrafter"/>
</dbReference>
<name>A0AAD5NSA2_ACENE</name>
<evidence type="ECO:0000313" key="4">
    <source>
        <dbReference type="EMBL" id="KAI9177522.1"/>
    </source>
</evidence>
<gene>
    <name evidence="4" type="ORF">LWI28_016296</name>
</gene>
<proteinExistence type="inferred from homology"/>
<keyword evidence="2" id="KW-0328">Glycosyltransferase</keyword>
<accession>A0AAD5NSA2</accession>
<dbReference type="AlphaFoldDB" id="A0AAD5NSA2"/>
<evidence type="ECO:0000256" key="1">
    <source>
        <dbReference type="ARBA" id="ARBA00009995"/>
    </source>
</evidence>
<dbReference type="InterPro" id="IPR002213">
    <property type="entry name" value="UDP_glucos_trans"/>
</dbReference>
<evidence type="ECO:0000256" key="2">
    <source>
        <dbReference type="ARBA" id="ARBA00022676"/>
    </source>
</evidence>
<dbReference type="Proteomes" id="UP001064489">
    <property type="component" value="Chromosome 5"/>
</dbReference>
<dbReference type="Pfam" id="PF00201">
    <property type="entry name" value="UDPGT"/>
    <property type="match status" value="1"/>
</dbReference>
<dbReference type="GO" id="GO:0080043">
    <property type="term" value="F:quercetin 3-O-glucosyltransferase activity"/>
    <property type="evidence" value="ECO:0007669"/>
    <property type="project" value="TreeGrafter"/>
</dbReference>
<evidence type="ECO:0000313" key="5">
    <source>
        <dbReference type="Proteomes" id="UP001064489"/>
    </source>
</evidence>